<protein>
    <submittedName>
        <fullName evidence="1">Uncharacterized protein</fullName>
    </submittedName>
</protein>
<gene>
    <name evidence="1" type="ORF">EVA_20538</name>
</gene>
<dbReference type="EMBL" id="AMCI01008239">
    <property type="protein sequence ID" value="EJW91353.1"/>
    <property type="molecule type" value="Genomic_DNA"/>
</dbReference>
<evidence type="ECO:0000313" key="1">
    <source>
        <dbReference type="EMBL" id="EJW91353.1"/>
    </source>
</evidence>
<name>J9FA88_9ZZZZ</name>
<comment type="caution">
    <text evidence="1">The sequence shown here is derived from an EMBL/GenBank/DDBJ whole genome shotgun (WGS) entry which is preliminary data.</text>
</comment>
<accession>J9FA88</accession>
<feature type="non-terminal residue" evidence="1">
    <location>
        <position position="1"/>
    </location>
</feature>
<organism evidence="1">
    <name type="scientific">gut metagenome</name>
    <dbReference type="NCBI Taxonomy" id="749906"/>
    <lineage>
        <taxon>unclassified sequences</taxon>
        <taxon>metagenomes</taxon>
        <taxon>organismal metagenomes</taxon>
    </lineage>
</organism>
<proteinExistence type="predicted"/>
<dbReference type="AlphaFoldDB" id="J9FA88"/>
<reference evidence="1" key="1">
    <citation type="journal article" date="2012" name="PLoS ONE">
        <title>Gene sets for utilization of primary and secondary nutrition supplies in the distal gut of endangered iberian lynx.</title>
        <authorList>
            <person name="Alcaide M."/>
            <person name="Messina E."/>
            <person name="Richter M."/>
            <person name="Bargiela R."/>
            <person name="Peplies J."/>
            <person name="Huws S.A."/>
            <person name="Newbold C.J."/>
            <person name="Golyshin P.N."/>
            <person name="Simon M.A."/>
            <person name="Lopez G."/>
            <person name="Yakimov M.M."/>
            <person name="Ferrer M."/>
        </authorList>
    </citation>
    <scope>NUCLEOTIDE SEQUENCE</scope>
</reference>
<sequence length="47" mass="5583">EFFPNAKQENLFIGMFHGFRYMGIPQYILTDNKKRVVKPPLSVRWPA</sequence>